<dbReference type="InterPro" id="IPR041846">
    <property type="entry name" value="ENL_dom"/>
</dbReference>
<accession>W9RA80</accession>
<dbReference type="InterPro" id="IPR008972">
    <property type="entry name" value="Cupredoxin"/>
</dbReference>
<proteinExistence type="inferred from homology"/>
<name>W9RA80_9ROSA</name>
<keyword evidence="5" id="KW-0472">Membrane</keyword>
<keyword evidence="2" id="KW-1003">Cell membrane</keyword>
<dbReference type="Proteomes" id="UP000030645">
    <property type="component" value="Unassembled WGS sequence"/>
</dbReference>
<evidence type="ECO:0000256" key="11">
    <source>
        <dbReference type="SAM" id="SignalP"/>
    </source>
</evidence>
<keyword evidence="4 11" id="KW-0732">Signal</keyword>
<evidence type="ECO:0000256" key="5">
    <source>
        <dbReference type="ARBA" id="ARBA00023136"/>
    </source>
</evidence>
<evidence type="ECO:0000313" key="13">
    <source>
        <dbReference type="EMBL" id="EXB44642.1"/>
    </source>
</evidence>
<evidence type="ECO:0000256" key="1">
    <source>
        <dbReference type="ARBA" id="ARBA00004609"/>
    </source>
</evidence>
<reference evidence="14" key="1">
    <citation type="submission" date="2013-01" db="EMBL/GenBank/DDBJ databases">
        <title>Draft Genome Sequence of a Mulberry Tree, Morus notabilis C.K. Schneid.</title>
        <authorList>
            <person name="He N."/>
            <person name="Zhao S."/>
        </authorList>
    </citation>
    <scope>NUCLEOTIDE SEQUENCE</scope>
</reference>
<dbReference type="InterPro" id="IPR003245">
    <property type="entry name" value="Phytocyanin_dom"/>
</dbReference>
<evidence type="ECO:0000256" key="6">
    <source>
        <dbReference type="ARBA" id="ARBA00023157"/>
    </source>
</evidence>
<dbReference type="KEGG" id="mnt:21393628"/>
<dbReference type="AlphaFoldDB" id="W9RA80"/>
<comment type="similarity">
    <text evidence="9">Belongs to the early nodulin-like (ENODL) family.</text>
</comment>
<dbReference type="GO" id="GO:0098552">
    <property type="term" value="C:side of membrane"/>
    <property type="evidence" value="ECO:0007669"/>
    <property type="project" value="UniProtKB-KW"/>
</dbReference>
<dbReference type="SUPFAM" id="SSF49503">
    <property type="entry name" value="Cupredoxins"/>
    <property type="match status" value="1"/>
</dbReference>
<evidence type="ECO:0000256" key="10">
    <source>
        <dbReference type="SAM" id="MobiDB-lite"/>
    </source>
</evidence>
<gene>
    <name evidence="13" type="ORF">L484_010333</name>
</gene>
<dbReference type="EMBL" id="KE343877">
    <property type="protein sequence ID" value="EXB44642.1"/>
    <property type="molecule type" value="Genomic_DNA"/>
</dbReference>
<keyword evidence="3" id="KW-0336">GPI-anchor</keyword>
<keyword evidence="8" id="KW-0449">Lipoprotein</keyword>
<dbReference type="PANTHER" id="PTHR33021:SF509">
    <property type="entry name" value="PHYTOCYANIN DOMAIN-CONTAINING PROTEIN"/>
    <property type="match status" value="1"/>
</dbReference>
<dbReference type="Gene3D" id="2.60.40.420">
    <property type="entry name" value="Cupredoxins - blue copper proteins"/>
    <property type="match status" value="1"/>
</dbReference>
<evidence type="ECO:0000259" key="12">
    <source>
        <dbReference type="PROSITE" id="PS51485"/>
    </source>
</evidence>
<dbReference type="STRING" id="981085.W9RA80"/>
<keyword evidence="14" id="KW-1185">Reference proteome</keyword>
<dbReference type="eggNOG" id="ENOG502RZ81">
    <property type="taxonomic scope" value="Eukaryota"/>
</dbReference>
<dbReference type="PANTHER" id="PTHR33021">
    <property type="entry name" value="BLUE COPPER PROTEIN"/>
    <property type="match status" value="1"/>
</dbReference>
<dbReference type="InterPro" id="IPR039391">
    <property type="entry name" value="Phytocyanin-like"/>
</dbReference>
<dbReference type="CDD" id="cd11019">
    <property type="entry name" value="OsENODL1_like"/>
    <property type="match status" value="1"/>
</dbReference>
<feature type="region of interest" description="Disordered" evidence="10">
    <location>
        <begin position="133"/>
        <end position="181"/>
    </location>
</feature>
<evidence type="ECO:0000256" key="2">
    <source>
        <dbReference type="ARBA" id="ARBA00022475"/>
    </source>
</evidence>
<sequence>MEFSKRISGFLLFTIFLHFVSDSQAYKFFVGGKDGWVLNPSENFNHWAERNRFQINDTLLFKYKQGSDSILVVNKDDYNSCNIKNPTTSLTNGDSDFKFDRSGPFFFISGDAEKCQKGQKLHVVVLAVRNKRHHAPSPSPATLPPSSSIVPTPAAESESPEQRANPSEIDGPAPAPTEHSGAPAGFGHGSVLFNWLVFCASVGVSVVFGSFCGSGVVI</sequence>
<dbReference type="OrthoDB" id="2015640at2759"/>
<evidence type="ECO:0000313" key="14">
    <source>
        <dbReference type="Proteomes" id="UP000030645"/>
    </source>
</evidence>
<comment type="subcellular location">
    <subcellularLocation>
        <location evidence="1">Cell membrane</location>
        <topology evidence="1">Lipid-anchor</topology>
        <topology evidence="1">GPI-anchor</topology>
    </subcellularLocation>
</comment>
<evidence type="ECO:0000256" key="4">
    <source>
        <dbReference type="ARBA" id="ARBA00022729"/>
    </source>
</evidence>
<feature type="domain" description="Phytocyanin" evidence="12">
    <location>
        <begin position="26"/>
        <end position="127"/>
    </location>
</feature>
<dbReference type="FunFam" id="2.60.40.420:FF:000010">
    <property type="entry name" value="Early nodulin-like protein 1"/>
    <property type="match status" value="1"/>
</dbReference>
<dbReference type="GO" id="GO:0005886">
    <property type="term" value="C:plasma membrane"/>
    <property type="evidence" value="ECO:0007669"/>
    <property type="project" value="UniProtKB-SubCell"/>
</dbReference>
<feature type="chain" id="PRO_5004928452" evidence="11">
    <location>
        <begin position="26"/>
        <end position="218"/>
    </location>
</feature>
<evidence type="ECO:0000256" key="8">
    <source>
        <dbReference type="ARBA" id="ARBA00023288"/>
    </source>
</evidence>
<keyword evidence="7" id="KW-0325">Glycoprotein</keyword>
<dbReference type="GO" id="GO:0009055">
    <property type="term" value="F:electron transfer activity"/>
    <property type="evidence" value="ECO:0007669"/>
    <property type="project" value="InterPro"/>
</dbReference>
<organism evidence="13 14">
    <name type="scientific">Morus notabilis</name>
    <dbReference type="NCBI Taxonomy" id="981085"/>
    <lineage>
        <taxon>Eukaryota</taxon>
        <taxon>Viridiplantae</taxon>
        <taxon>Streptophyta</taxon>
        <taxon>Embryophyta</taxon>
        <taxon>Tracheophyta</taxon>
        <taxon>Spermatophyta</taxon>
        <taxon>Magnoliopsida</taxon>
        <taxon>eudicotyledons</taxon>
        <taxon>Gunneridae</taxon>
        <taxon>Pentapetalae</taxon>
        <taxon>rosids</taxon>
        <taxon>fabids</taxon>
        <taxon>Rosales</taxon>
        <taxon>Moraceae</taxon>
        <taxon>Moreae</taxon>
        <taxon>Morus</taxon>
    </lineage>
</organism>
<protein>
    <submittedName>
        <fullName evidence="13">Early nodulin-like protein 1</fullName>
    </submittedName>
</protein>
<keyword evidence="6" id="KW-1015">Disulfide bond</keyword>
<evidence type="ECO:0000256" key="3">
    <source>
        <dbReference type="ARBA" id="ARBA00022622"/>
    </source>
</evidence>
<dbReference type="Pfam" id="PF02298">
    <property type="entry name" value="Cu_bind_like"/>
    <property type="match status" value="1"/>
</dbReference>
<dbReference type="PROSITE" id="PS51485">
    <property type="entry name" value="PHYTOCYANIN"/>
    <property type="match status" value="1"/>
</dbReference>
<evidence type="ECO:0000256" key="9">
    <source>
        <dbReference type="ARBA" id="ARBA00035011"/>
    </source>
</evidence>
<feature type="signal peptide" evidence="11">
    <location>
        <begin position="1"/>
        <end position="25"/>
    </location>
</feature>
<evidence type="ECO:0000256" key="7">
    <source>
        <dbReference type="ARBA" id="ARBA00023180"/>
    </source>
</evidence>